<name>A0A381QLE7_9ZZZZ</name>
<accession>A0A381QLE7</accession>
<dbReference type="Pfam" id="PF00144">
    <property type="entry name" value="Beta-lactamase"/>
    <property type="match status" value="1"/>
</dbReference>
<dbReference type="AlphaFoldDB" id="A0A381QLE7"/>
<protein>
    <recommendedName>
        <fullName evidence="1">Beta-lactamase-related domain-containing protein</fullName>
    </recommendedName>
</protein>
<dbReference type="EMBL" id="UINC01001369">
    <property type="protein sequence ID" value="SUZ78827.1"/>
    <property type="molecule type" value="Genomic_DNA"/>
</dbReference>
<dbReference type="InterPro" id="IPR012338">
    <property type="entry name" value="Beta-lactam/transpept-like"/>
</dbReference>
<dbReference type="InterPro" id="IPR050789">
    <property type="entry name" value="Diverse_Enzym_Activities"/>
</dbReference>
<evidence type="ECO:0000313" key="2">
    <source>
        <dbReference type="EMBL" id="SUZ78827.1"/>
    </source>
</evidence>
<dbReference type="SUPFAM" id="SSF56601">
    <property type="entry name" value="beta-lactamase/transpeptidase-like"/>
    <property type="match status" value="1"/>
</dbReference>
<dbReference type="Gene3D" id="3.40.710.10">
    <property type="entry name" value="DD-peptidase/beta-lactamase superfamily"/>
    <property type="match status" value="1"/>
</dbReference>
<proteinExistence type="predicted"/>
<feature type="domain" description="Beta-lactamase-related" evidence="1">
    <location>
        <begin position="85"/>
        <end position="356"/>
    </location>
</feature>
<dbReference type="InterPro" id="IPR001466">
    <property type="entry name" value="Beta-lactam-related"/>
</dbReference>
<organism evidence="2">
    <name type="scientific">marine metagenome</name>
    <dbReference type="NCBI Taxonomy" id="408172"/>
    <lineage>
        <taxon>unclassified sequences</taxon>
        <taxon>metagenomes</taxon>
        <taxon>ecological metagenomes</taxon>
    </lineage>
</organism>
<reference evidence="2" key="1">
    <citation type="submission" date="2018-05" db="EMBL/GenBank/DDBJ databases">
        <authorList>
            <person name="Lanie J.A."/>
            <person name="Ng W.-L."/>
            <person name="Kazmierczak K.M."/>
            <person name="Andrzejewski T.M."/>
            <person name="Davidsen T.M."/>
            <person name="Wayne K.J."/>
            <person name="Tettelin H."/>
            <person name="Glass J.I."/>
            <person name="Rusch D."/>
            <person name="Podicherti R."/>
            <person name="Tsui H.-C.T."/>
            <person name="Winkler M.E."/>
        </authorList>
    </citation>
    <scope>NUCLEOTIDE SEQUENCE</scope>
</reference>
<dbReference type="PANTHER" id="PTHR43283">
    <property type="entry name" value="BETA-LACTAMASE-RELATED"/>
    <property type="match status" value="1"/>
</dbReference>
<dbReference type="PANTHER" id="PTHR43283:SF7">
    <property type="entry name" value="BETA-LACTAMASE-RELATED DOMAIN-CONTAINING PROTEIN"/>
    <property type="match status" value="1"/>
</dbReference>
<evidence type="ECO:0000259" key="1">
    <source>
        <dbReference type="Pfam" id="PF00144"/>
    </source>
</evidence>
<sequence>MKKKIGLIITLLLLFFSFQFSSELFYLSELAKTLYKIQRTEADITDYQYFDNIEIPKSKNPQAWPIHTNYNKASLTNNLKSIHKKFGTVAFLIIKNDSIWHEKYYNGYSKSSYSNSFSMSKSIVSAIMGRAIQEGYFNSLDDKIGSFIEGYNEGYASKLTIGDLSSMSSGMKWTENYTNIFGVTARAYVGSNLNELILSRPIIKEPGKSFEYLSSDTQLLSMTIEKATQKKISELVYDWFWNPMGAENNALWQIDNIKTNNEKAYCCFNSNARDFARFGKLYKDNGEWNGKRLLDSVFVKKSITNRFESSPEYGYGFWLGEFEEKQFFSMRGHLGQYVIVFPIDNIIIVRLGQSHDKKSENDTFSKDFLDYIQEAFKMLKPNFERI</sequence>
<gene>
    <name evidence="2" type="ORF">METZ01_LOCUS31681</name>
</gene>